<dbReference type="SUPFAM" id="SSF55811">
    <property type="entry name" value="Nudix"/>
    <property type="match status" value="1"/>
</dbReference>
<dbReference type="PANTHER" id="PTHR10885:SF0">
    <property type="entry name" value="ISOPENTENYL-DIPHOSPHATE DELTA-ISOMERASE"/>
    <property type="match status" value="1"/>
</dbReference>
<dbReference type="PROSITE" id="PS00893">
    <property type="entry name" value="NUDIX_BOX"/>
    <property type="match status" value="1"/>
</dbReference>
<evidence type="ECO:0000256" key="1">
    <source>
        <dbReference type="ARBA" id="ARBA00022801"/>
    </source>
</evidence>
<dbReference type="CDD" id="cd24154">
    <property type="entry name" value="NUDIX_DR0079"/>
    <property type="match status" value="1"/>
</dbReference>
<organism evidence="3 4">
    <name type="scientific">Candidatus Roizmanbacteria bacterium CG09_land_8_20_14_0_10_41_9</name>
    <dbReference type="NCBI Taxonomy" id="1974850"/>
    <lineage>
        <taxon>Bacteria</taxon>
        <taxon>Candidatus Roizmaniibacteriota</taxon>
    </lineage>
</organism>
<evidence type="ECO:0000259" key="2">
    <source>
        <dbReference type="PROSITE" id="PS51462"/>
    </source>
</evidence>
<proteinExistence type="predicted"/>
<keyword evidence="1 3" id="KW-0378">Hydrolase</keyword>
<evidence type="ECO:0000313" key="3">
    <source>
        <dbReference type="EMBL" id="PIS16079.1"/>
    </source>
</evidence>
<dbReference type="Pfam" id="PF00293">
    <property type="entry name" value="NUDIX"/>
    <property type="match status" value="1"/>
</dbReference>
<dbReference type="InterPro" id="IPR020084">
    <property type="entry name" value="NUDIX_hydrolase_CS"/>
</dbReference>
<feature type="domain" description="Nudix hydrolase" evidence="2">
    <location>
        <begin position="38"/>
        <end position="168"/>
    </location>
</feature>
<protein>
    <submittedName>
        <fullName evidence="3">NUDIX hydrolase</fullName>
    </submittedName>
</protein>
<dbReference type="GO" id="GO:0016787">
    <property type="term" value="F:hydrolase activity"/>
    <property type="evidence" value="ECO:0007669"/>
    <property type="project" value="UniProtKB-KW"/>
</dbReference>
<dbReference type="PANTHER" id="PTHR10885">
    <property type="entry name" value="ISOPENTENYL-DIPHOSPHATE DELTA-ISOMERASE"/>
    <property type="match status" value="1"/>
</dbReference>
<gene>
    <name evidence="3" type="ORF">COT62_00245</name>
</gene>
<dbReference type="AlphaFoldDB" id="A0A2H0WW11"/>
<dbReference type="InterPro" id="IPR000086">
    <property type="entry name" value="NUDIX_hydrolase_dom"/>
</dbReference>
<reference evidence="4" key="1">
    <citation type="submission" date="2017-09" db="EMBL/GenBank/DDBJ databases">
        <title>Depth-based differentiation of microbial function through sediment-hosted aquifers and enrichment of novel symbionts in the deep terrestrial subsurface.</title>
        <authorList>
            <person name="Probst A.J."/>
            <person name="Ladd B."/>
            <person name="Jarett J.K."/>
            <person name="Geller-Mcgrath D.E."/>
            <person name="Sieber C.M.K."/>
            <person name="Emerson J.B."/>
            <person name="Anantharaman K."/>
            <person name="Thomas B.C."/>
            <person name="Malmstrom R."/>
            <person name="Stieglmeier M."/>
            <person name="Klingl A."/>
            <person name="Woyke T."/>
            <person name="Ryan C.M."/>
            <person name="Banfield J.F."/>
        </authorList>
    </citation>
    <scope>NUCLEOTIDE SEQUENCE [LARGE SCALE GENOMIC DNA]</scope>
</reference>
<name>A0A2H0WW11_9BACT</name>
<accession>A0A2H0WW11</accession>
<sequence length="178" mass="20347">MPETIKIDEAIEILDITDDHDNVVGQQPRSEIKIGEFCNIRMVNGFLINGKGELWIPRRTTRKKLFPSCLDMGIGGYVKSDEDYDGAFRREIKEELNIDPDTIQYVKLGKLSPYESRISSFTTVYAVYTNMTPQFDTNNFSEASWITPEDLVKKLKNGEPAKSDLSLLVEKFLLEKSE</sequence>
<dbReference type="Gene3D" id="3.90.79.10">
    <property type="entry name" value="Nucleoside Triphosphate Pyrophosphohydrolase"/>
    <property type="match status" value="1"/>
</dbReference>
<dbReference type="EMBL" id="PEZG01000008">
    <property type="protein sequence ID" value="PIS16079.1"/>
    <property type="molecule type" value="Genomic_DNA"/>
</dbReference>
<comment type="caution">
    <text evidence="3">The sequence shown here is derived from an EMBL/GenBank/DDBJ whole genome shotgun (WGS) entry which is preliminary data.</text>
</comment>
<dbReference type="PROSITE" id="PS51462">
    <property type="entry name" value="NUDIX"/>
    <property type="match status" value="1"/>
</dbReference>
<dbReference type="Proteomes" id="UP000231198">
    <property type="component" value="Unassembled WGS sequence"/>
</dbReference>
<evidence type="ECO:0000313" key="4">
    <source>
        <dbReference type="Proteomes" id="UP000231198"/>
    </source>
</evidence>
<dbReference type="InterPro" id="IPR015797">
    <property type="entry name" value="NUDIX_hydrolase-like_dom_sf"/>
</dbReference>